<evidence type="ECO:0000313" key="1">
    <source>
        <dbReference type="EMBL" id="GHE94138.1"/>
    </source>
</evidence>
<gene>
    <name evidence="1" type="ORF">GCM10011501_24590</name>
</gene>
<sequence length="52" mass="5827">MSPEQLVKLNKLSQLFEEGVAGAEQIKELSELLSEINHLHEDPLLNSISPTR</sequence>
<keyword evidence="2" id="KW-1185">Reference proteome</keyword>
<evidence type="ECO:0000313" key="2">
    <source>
        <dbReference type="Proteomes" id="UP000626370"/>
    </source>
</evidence>
<protein>
    <submittedName>
        <fullName evidence="1">Uncharacterized protein</fullName>
    </submittedName>
</protein>
<proteinExistence type="predicted"/>
<accession>A0ABQ3IUT6</accession>
<reference evidence="2" key="1">
    <citation type="journal article" date="2019" name="Int. J. Syst. Evol. Microbiol.">
        <title>The Global Catalogue of Microorganisms (GCM) 10K type strain sequencing project: providing services to taxonomists for standard genome sequencing and annotation.</title>
        <authorList>
            <consortium name="The Broad Institute Genomics Platform"/>
            <consortium name="The Broad Institute Genome Sequencing Center for Infectious Disease"/>
            <person name="Wu L."/>
            <person name="Ma J."/>
        </authorList>
    </citation>
    <scope>NUCLEOTIDE SEQUENCE [LARGE SCALE GENOMIC DNA]</scope>
    <source>
        <strain evidence="2">CGMCC 1.15922</strain>
    </source>
</reference>
<dbReference type="RefSeq" id="WP_189378554.1">
    <property type="nucleotide sequence ID" value="NZ_BNAH01000009.1"/>
</dbReference>
<organism evidence="1 2">
    <name type="scientific">Thalassotalea profundi</name>
    <dbReference type="NCBI Taxonomy" id="2036687"/>
    <lineage>
        <taxon>Bacteria</taxon>
        <taxon>Pseudomonadati</taxon>
        <taxon>Pseudomonadota</taxon>
        <taxon>Gammaproteobacteria</taxon>
        <taxon>Alteromonadales</taxon>
        <taxon>Colwelliaceae</taxon>
        <taxon>Thalassotalea</taxon>
    </lineage>
</organism>
<comment type="caution">
    <text evidence="1">The sequence shown here is derived from an EMBL/GenBank/DDBJ whole genome shotgun (WGS) entry which is preliminary data.</text>
</comment>
<dbReference type="EMBL" id="BNAH01000009">
    <property type="protein sequence ID" value="GHE94138.1"/>
    <property type="molecule type" value="Genomic_DNA"/>
</dbReference>
<name>A0ABQ3IUT6_9GAMM</name>
<dbReference type="Proteomes" id="UP000626370">
    <property type="component" value="Unassembled WGS sequence"/>
</dbReference>